<feature type="non-terminal residue" evidence="1">
    <location>
        <position position="123"/>
    </location>
</feature>
<organism evidence="1 2">
    <name type="scientific">Ataeniobius toweri</name>
    <dbReference type="NCBI Taxonomy" id="208326"/>
    <lineage>
        <taxon>Eukaryota</taxon>
        <taxon>Metazoa</taxon>
        <taxon>Chordata</taxon>
        <taxon>Craniata</taxon>
        <taxon>Vertebrata</taxon>
        <taxon>Euteleostomi</taxon>
        <taxon>Actinopterygii</taxon>
        <taxon>Neopterygii</taxon>
        <taxon>Teleostei</taxon>
        <taxon>Neoteleostei</taxon>
        <taxon>Acanthomorphata</taxon>
        <taxon>Ovalentaria</taxon>
        <taxon>Atherinomorphae</taxon>
        <taxon>Cyprinodontiformes</taxon>
        <taxon>Goodeidae</taxon>
        <taxon>Ataeniobius</taxon>
    </lineage>
</organism>
<sequence>LIFIGLCRLQLGCPQKLFLVRSAELCCCSVYKRRVHRHRCISYSQPRAPLQACRSAAAISRRAKLSRFHPGEKSLAATLSCICLHSCVVKSITMKHQSISRWLSQLGLPQYCMVLEQEYDGVE</sequence>
<evidence type="ECO:0000313" key="2">
    <source>
        <dbReference type="Proteomes" id="UP001345963"/>
    </source>
</evidence>
<proteinExistence type="predicted"/>
<dbReference type="EMBL" id="JAHUTI010090276">
    <property type="protein sequence ID" value="MED6261555.1"/>
    <property type="molecule type" value="Genomic_DNA"/>
</dbReference>
<gene>
    <name evidence="1" type="ORF">ATANTOWER_006736</name>
</gene>
<accession>A0ABU7CI51</accession>
<evidence type="ECO:0008006" key="3">
    <source>
        <dbReference type="Google" id="ProtNLM"/>
    </source>
</evidence>
<keyword evidence="2" id="KW-1185">Reference proteome</keyword>
<protein>
    <recommendedName>
        <fullName evidence="3">SAM domain-containing protein</fullName>
    </recommendedName>
</protein>
<feature type="non-terminal residue" evidence="1">
    <location>
        <position position="1"/>
    </location>
</feature>
<dbReference type="Proteomes" id="UP001345963">
    <property type="component" value="Unassembled WGS sequence"/>
</dbReference>
<reference evidence="1 2" key="1">
    <citation type="submission" date="2021-07" db="EMBL/GenBank/DDBJ databases">
        <authorList>
            <person name="Palmer J.M."/>
        </authorList>
    </citation>
    <scope>NUCLEOTIDE SEQUENCE [LARGE SCALE GENOMIC DNA]</scope>
    <source>
        <strain evidence="1 2">AT_MEX2019</strain>
        <tissue evidence="1">Muscle</tissue>
    </source>
</reference>
<evidence type="ECO:0000313" key="1">
    <source>
        <dbReference type="EMBL" id="MED6261555.1"/>
    </source>
</evidence>
<comment type="caution">
    <text evidence="1">The sequence shown here is derived from an EMBL/GenBank/DDBJ whole genome shotgun (WGS) entry which is preliminary data.</text>
</comment>
<name>A0ABU7CI51_9TELE</name>